<feature type="domain" description="DUF4426" evidence="2">
    <location>
        <begin position="25"/>
        <end position="144"/>
    </location>
</feature>
<protein>
    <submittedName>
        <fullName evidence="3">DUF4426 domain-containing protein</fullName>
    </submittedName>
</protein>
<evidence type="ECO:0000313" key="4">
    <source>
        <dbReference type="Proteomes" id="UP000283255"/>
    </source>
</evidence>
<organism evidence="3 4">
    <name type="scientific">Motilimonas pumila</name>
    <dbReference type="NCBI Taxonomy" id="2303987"/>
    <lineage>
        <taxon>Bacteria</taxon>
        <taxon>Pseudomonadati</taxon>
        <taxon>Pseudomonadota</taxon>
        <taxon>Gammaproteobacteria</taxon>
        <taxon>Alteromonadales</taxon>
        <taxon>Alteromonadales genera incertae sedis</taxon>
        <taxon>Motilimonas</taxon>
    </lineage>
</organism>
<feature type="chain" id="PRO_5019147282" evidence="1">
    <location>
        <begin position="23"/>
        <end position="144"/>
    </location>
</feature>
<evidence type="ECO:0000256" key="1">
    <source>
        <dbReference type="SAM" id="SignalP"/>
    </source>
</evidence>
<proteinExistence type="predicted"/>
<reference evidence="3 4" key="2">
    <citation type="submission" date="2019-01" db="EMBL/GenBank/DDBJ databases">
        <title>Motilimonas pumilus sp. nov., isolated from the gut of sea cucumber (Apostichopus japonicus).</title>
        <authorList>
            <person name="Wang F.-Q."/>
            <person name="Ren L.-H."/>
            <person name="Lin Y.-W."/>
            <person name="Sun G.-H."/>
            <person name="Du Z.-J."/>
            <person name="Zhao J.-X."/>
            <person name="Liu X.-J."/>
            <person name="Liu L.-J."/>
        </authorList>
    </citation>
    <scope>NUCLEOTIDE SEQUENCE [LARGE SCALE GENOMIC DNA]</scope>
    <source>
        <strain evidence="3 4">PLHSC7-2</strain>
    </source>
</reference>
<reference evidence="3 4" key="1">
    <citation type="submission" date="2018-09" db="EMBL/GenBank/DDBJ databases">
        <authorList>
            <person name="Wang F."/>
        </authorList>
    </citation>
    <scope>NUCLEOTIDE SEQUENCE [LARGE SCALE GENOMIC DNA]</scope>
    <source>
        <strain evidence="3 4">PLHSC7-2</strain>
    </source>
</reference>
<name>A0A418YAP4_9GAMM</name>
<evidence type="ECO:0000313" key="3">
    <source>
        <dbReference type="EMBL" id="RJG40030.1"/>
    </source>
</evidence>
<accession>A0A418YAP4</accession>
<dbReference type="Gene3D" id="2.60.40.3340">
    <property type="entry name" value="Domain of unknown function DUF4426"/>
    <property type="match status" value="1"/>
</dbReference>
<dbReference type="EMBL" id="QZCH01000031">
    <property type="protein sequence ID" value="RJG40030.1"/>
    <property type="molecule type" value="Genomic_DNA"/>
</dbReference>
<keyword evidence="4" id="KW-1185">Reference proteome</keyword>
<keyword evidence="1" id="KW-0732">Signal</keyword>
<dbReference type="AlphaFoldDB" id="A0A418YAP4"/>
<dbReference type="Proteomes" id="UP000283255">
    <property type="component" value="Unassembled WGS sequence"/>
</dbReference>
<comment type="caution">
    <text evidence="3">The sequence shown here is derived from an EMBL/GenBank/DDBJ whole genome shotgun (WGS) entry which is preliminary data.</text>
</comment>
<dbReference type="RefSeq" id="WP_119912128.1">
    <property type="nucleotide sequence ID" value="NZ_QZCH01000031.1"/>
</dbReference>
<dbReference type="OrthoDB" id="8563353at2"/>
<sequence length="144" mass="16432">MKTLAYRCLFLAAILLCAPVKAEQKQQFANQEVHYVAFPSTFLTPEIAKTYQLTRSRYKGVINISVLDTQQVGNPSIAAKLTGSAKNLLGNRVELTFREVKEGPATYYLAEVPYRNEETYNFDIRIEAQGKANKLKFMHKFYVE</sequence>
<dbReference type="InterPro" id="IPR025218">
    <property type="entry name" value="DUF4426"/>
</dbReference>
<gene>
    <name evidence="3" type="ORF">D1Z90_17690</name>
</gene>
<dbReference type="Pfam" id="PF14467">
    <property type="entry name" value="DUF4426"/>
    <property type="match status" value="1"/>
</dbReference>
<evidence type="ECO:0000259" key="2">
    <source>
        <dbReference type="Pfam" id="PF14467"/>
    </source>
</evidence>
<feature type="signal peptide" evidence="1">
    <location>
        <begin position="1"/>
        <end position="22"/>
    </location>
</feature>